<dbReference type="Gene3D" id="3.30.70.3250">
    <property type="entry name" value="Ribonuclease P, Pop5 subunit"/>
    <property type="match status" value="1"/>
</dbReference>
<keyword evidence="3" id="KW-0698">rRNA processing</keyword>
<dbReference type="InterPro" id="IPR016819">
    <property type="entry name" value="RNase_P/MRP_POP5"/>
</dbReference>
<comment type="subcellular location">
    <subcellularLocation>
        <location evidence="1">Nucleus</location>
    </subcellularLocation>
</comment>
<proteinExistence type="inferred from homology"/>
<reference evidence="7 8" key="1">
    <citation type="submission" date="2013-11" db="EMBL/GenBank/DDBJ databases">
        <title>Genome sequencing of Stegodyphus mimosarum.</title>
        <authorList>
            <person name="Bechsgaard J."/>
        </authorList>
    </citation>
    <scope>NUCLEOTIDE SEQUENCE [LARGE SCALE GENOMIC DNA]</scope>
</reference>
<dbReference type="AlphaFoldDB" id="A0A087UJ37"/>
<evidence type="ECO:0000256" key="5">
    <source>
        <dbReference type="ARBA" id="ARBA00023242"/>
    </source>
</evidence>
<keyword evidence="4" id="KW-0819">tRNA processing</keyword>
<keyword evidence="5" id="KW-0539">Nucleus</keyword>
<evidence type="ECO:0000256" key="6">
    <source>
        <dbReference type="ARBA" id="ARBA00044198"/>
    </source>
</evidence>
<evidence type="ECO:0000313" key="8">
    <source>
        <dbReference type="Proteomes" id="UP000054359"/>
    </source>
</evidence>
<dbReference type="InterPro" id="IPR002759">
    <property type="entry name" value="Pop5/Rpp14/Rnp2-like"/>
</dbReference>
<keyword evidence="8" id="KW-1185">Reference proteome</keyword>
<evidence type="ECO:0000313" key="7">
    <source>
        <dbReference type="EMBL" id="KFM77376.1"/>
    </source>
</evidence>
<evidence type="ECO:0000256" key="2">
    <source>
        <dbReference type="ARBA" id="ARBA00010800"/>
    </source>
</evidence>
<dbReference type="PANTHER" id="PTHR48414:SF1">
    <property type="entry name" value="POP5 HOMOLOG, RIBONUCLEASE P_MRP SUBUNIT"/>
    <property type="match status" value="1"/>
</dbReference>
<protein>
    <recommendedName>
        <fullName evidence="6">Ribonuclease P/MRP protein subunit POP5</fullName>
    </recommendedName>
</protein>
<dbReference type="PANTHER" id="PTHR48414">
    <property type="entry name" value="POP5 HOMOLOG, RIBONUCLEASE P_MRP SUBUNIT"/>
    <property type="match status" value="1"/>
</dbReference>
<evidence type="ECO:0000256" key="1">
    <source>
        <dbReference type="ARBA" id="ARBA00004123"/>
    </source>
</evidence>
<dbReference type="PIRSF" id="PIRSF023803">
    <property type="entry name" value="Ribonuclease_P_prd"/>
    <property type="match status" value="1"/>
</dbReference>
<sequence length="156" mass="18045">MVRVKYRYILAEILTDQYKNKLKLPLKEYDLKQAILGAVEQNHGDYGLACIHAGFAIKVYNPTTRIFILRVRRSAVLVLSTTLPLVTTAGKIQLAFRTLRLTGTIRSAFKFLIDFDKKKLMELVNRHKVSAEHEKQLSDMIAKCHKRLAKRKFEDQ</sequence>
<accession>A0A087UJ37</accession>
<dbReference type="GO" id="GO:0005634">
    <property type="term" value="C:nucleus"/>
    <property type="evidence" value="ECO:0007669"/>
    <property type="project" value="UniProtKB-SubCell"/>
</dbReference>
<feature type="non-terminal residue" evidence="7">
    <location>
        <position position="156"/>
    </location>
</feature>
<dbReference type="SUPFAM" id="SSF160350">
    <property type="entry name" value="Rnp2-like"/>
    <property type="match status" value="1"/>
</dbReference>
<dbReference type="InterPro" id="IPR038085">
    <property type="entry name" value="Rnp2-like_sf"/>
</dbReference>
<dbReference type="GO" id="GO:0001682">
    <property type="term" value="P:tRNA 5'-leader removal"/>
    <property type="evidence" value="ECO:0007669"/>
    <property type="project" value="InterPro"/>
</dbReference>
<dbReference type="Pfam" id="PF01900">
    <property type="entry name" value="RNase_P_Rpp14"/>
    <property type="match status" value="1"/>
</dbReference>
<organism evidence="7 8">
    <name type="scientific">Stegodyphus mimosarum</name>
    <name type="common">African social velvet spider</name>
    <dbReference type="NCBI Taxonomy" id="407821"/>
    <lineage>
        <taxon>Eukaryota</taxon>
        <taxon>Metazoa</taxon>
        <taxon>Ecdysozoa</taxon>
        <taxon>Arthropoda</taxon>
        <taxon>Chelicerata</taxon>
        <taxon>Arachnida</taxon>
        <taxon>Araneae</taxon>
        <taxon>Araneomorphae</taxon>
        <taxon>Entelegynae</taxon>
        <taxon>Eresoidea</taxon>
        <taxon>Eresidae</taxon>
        <taxon>Stegodyphus</taxon>
    </lineage>
</organism>
<gene>
    <name evidence="7" type="ORF">X975_02627</name>
</gene>
<evidence type="ECO:0000256" key="4">
    <source>
        <dbReference type="ARBA" id="ARBA00022694"/>
    </source>
</evidence>
<evidence type="ECO:0000256" key="3">
    <source>
        <dbReference type="ARBA" id="ARBA00022552"/>
    </source>
</evidence>
<dbReference type="GO" id="GO:0006364">
    <property type="term" value="P:rRNA processing"/>
    <property type="evidence" value="ECO:0007669"/>
    <property type="project" value="UniProtKB-KW"/>
</dbReference>
<dbReference type="EMBL" id="KK120026">
    <property type="protein sequence ID" value="KFM77376.1"/>
    <property type="molecule type" value="Genomic_DNA"/>
</dbReference>
<dbReference type="Proteomes" id="UP000054359">
    <property type="component" value="Unassembled WGS sequence"/>
</dbReference>
<dbReference type="STRING" id="407821.A0A087UJ37"/>
<dbReference type="GO" id="GO:0033204">
    <property type="term" value="F:ribonuclease P RNA binding"/>
    <property type="evidence" value="ECO:0007669"/>
    <property type="project" value="InterPro"/>
</dbReference>
<dbReference type="GO" id="GO:0030677">
    <property type="term" value="C:ribonuclease P complex"/>
    <property type="evidence" value="ECO:0007669"/>
    <property type="project" value="InterPro"/>
</dbReference>
<name>A0A087UJ37_STEMI</name>
<dbReference type="OrthoDB" id="277888at2759"/>
<dbReference type="OMA" id="MQNYLDK"/>
<comment type="similarity">
    <text evidence="2">Belongs to the eukaryotic/archaeal RNase P protein component 2 family.</text>
</comment>